<dbReference type="OMA" id="INWAKYQ"/>
<protein>
    <submittedName>
        <fullName evidence="2">Uncharacterized protein</fullName>
    </submittedName>
</protein>
<feature type="compositionally biased region" description="Low complexity" evidence="1">
    <location>
        <begin position="62"/>
        <end position="77"/>
    </location>
</feature>
<name>A0A1W2TDW6_ROSNE</name>
<dbReference type="OrthoDB" id="20473at2759"/>
<organism evidence="2">
    <name type="scientific">Rosellinia necatrix</name>
    <name type="common">White root-rot fungus</name>
    <dbReference type="NCBI Taxonomy" id="77044"/>
    <lineage>
        <taxon>Eukaryota</taxon>
        <taxon>Fungi</taxon>
        <taxon>Dikarya</taxon>
        <taxon>Ascomycota</taxon>
        <taxon>Pezizomycotina</taxon>
        <taxon>Sordariomycetes</taxon>
        <taxon>Xylariomycetidae</taxon>
        <taxon>Xylariales</taxon>
        <taxon>Xylariaceae</taxon>
        <taxon>Rosellinia</taxon>
    </lineage>
</organism>
<evidence type="ECO:0000313" key="2">
    <source>
        <dbReference type="EMBL" id="GAP86184.1"/>
    </source>
</evidence>
<reference evidence="2" key="1">
    <citation type="submission" date="2016-03" db="EMBL/GenBank/DDBJ databases">
        <title>Draft genome sequence of Rosellinia necatrix.</title>
        <authorList>
            <person name="Kanematsu S."/>
        </authorList>
    </citation>
    <scope>NUCLEOTIDE SEQUENCE [LARGE SCALE GENOMIC DNA]</scope>
    <source>
        <strain evidence="2">W97</strain>
    </source>
</reference>
<gene>
    <name evidence="2" type="ORF">SAMD00023353_0303170</name>
</gene>
<evidence type="ECO:0000256" key="1">
    <source>
        <dbReference type="SAM" id="MobiDB-lite"/>
    </source>
</evidence>
<proteinExistence type="predicted"/>
<evidence type="ECO:0000313" key="3">
    <source>
        <dbReference type="Proteomes" id="UP000054516"/>
    </source>
</evidence>
<feature type="compositionally biased region" description="Gly residues" evidence="1">
    <location>
        <begin position="174"/>
        <end position="185"/>
    </location>
</feature>
<dbReference type="Proteomes" id="UP000054516">
    <property type="component" value="Unassembled WGS sequence"/>
</dbReference>
<keyword evidence="3" id="KW-1185">Reference proteome</keyword>
<feature type="compositionally biased region" description="Pro residues" evidence="1">
    <location>
        <begin position="47"/>
        <end position="57"/>
    </location>
</feature>
<sequence>MRPGLTLNTEAAASKASRQQSPAHRAAASVLDSGNPPTRPFQSTTPIPVPIPMPYAPREPRQASPRSSSPTRPTYSPITPPSNAAAFPPRPTYTHGSHADATAAPAPPPEPIDFNSNPDVLALKSAISILQMQRRKAVRDMATLDHVKDAALAEPEAFVRDLTTGRVRVEGDRLFGGGGGGGGGGEKGEDEDGDGDSGSDSGSSSGTDHDSEGDNPDHSCSRGTKYAGTDPQPVTDQRPASQIDLDINVPGTPPWRSIPKPQNIVRCPPINWSQYAIVGESLDKLHKEQVQRPAQGTPAVLTLEGRFEFKGGDGRGVGKQERYLGVAAPYAPGKDRIDAKPKIPPRR</sequence>
<feature type="compositionally biased region" description="Acidic residues" evidence="1">
    <location>
        <begin position="188"/>
        <end position="197"/>
    </location>
</feature>
<dbReference type="PANTHER" id="PTHR22705">
    <property type="entry name" value="ZINC FINGER, ZZ DOMAIN CONTAINING 3"/>
    <property type="match status" value="1"/>
</dbReference>
<feature type="compositionally biased region" description="Polar residues" evidence="1">
    <location>
        <begin position="1"/>
        <end position="22"/>
    </location>
</feature>
<dbReference type="PANTHER" id="PTHR22705:SF0">
    <property type="entry name" value="ZZ-TYPE ZINC FINGER-CONTAINING PROTEIN 3"/>
    <property type="match status" value="1"/>
</dbReference>
<feature type="region of interest" description="Disordered" evidence="1">
    <location>
        <begin position="1"/>
        <end position="117"/>
    </location>
</feature>
<dbReference type="EMBL" id="DF977448">
    <property type="protein sequence ID" value="GAP86184.1"/>
    <property type="molecule type" value="Genomic_DNA"/>
</dbReference>
<feature type="compositionally biased region" description="Basic and acidic residues" evidence="1">
    <location>
        <begin position="207"/>
        <end position="220"/>
    </location>
</feature>
<dbReference type="AlphaFoldDB" id="A0A1W2TDW6"/>
<feature type="region of interest" description="Disordered" evidence="1">
    <location>
        <begin position="170"/>
        <end position="261"/>
    </location>
</feature>
<accession>A0A1W2TDW6</accession>
<dbReference type="InterPro" id="IPR037830">
    <property type="entry name" value="ZZZ3"/>
</dbReference>